<dbReference type="EMBL" id="DF237183">
    <property type="protein sequence ID" value="GAQ85426.1"/>
    <property type="molecule type" value="Genomic_DNA"/>
</dbReference>
<evidence type="ECO:0000313" key="1">
    <source>
        <dbReference type="EMBL" id="GAQ85426.1"/>
    </source>
</evidence>
<dbReference type="AlphaFoldDB" id="A0A1Y1I9Q7"/>
<gene>
    <name evidence="1" type="ORF">KFL_002340160</name>
</gene>
<keyword evidence="2" id="KW-1185">Reference proteome</keyword>
<accession>A0A1Y1I9Q7</accession>
<protein>
    <submittedName>
        <fullName evidence="1">Uncharacterized protein</fullName>
    </submittedName>
</protein>
<dbReference type="Proteomes" id="UP000054558">
    <property type="component" value="Unassembled WGS sequence"/>
</dbReference>
<organism evidence="1 2">
    <name type="scientific">Klebsormidium nitens</name>
    <name type="common">Green alga</name>
    <name type="synonym">Ulothrix nitens</name>
    <dbReference type="NCBI Taxonomy" id="105231"/>
    <lineage>
        <taxon>Eukaryota</taxon>
        <taxon>Viridiplantae</taxon>
        <taxon>Streptophyta</taxon>
        <taxon>Klebsormidiophyceae</taxon>
        <taxon>Klebsormidiales</taxon>
        <taxon>Klebsormidiaceae</taxon>
        <taxon>Klebsormidium</taxon>
    </lineage>
</organism>
<sequence>MHLAPDDSVAWVVVRQTKTIQYFERELRIPLVAIPGSDLCPVRALRRLFAAVPAPPVAHAFSYMSPRGARLHLTHQVFVARFKSLLRKSSYCMSEHSASESEGGSGWSAPPSPGDEEEKWYRISNCNWEQTLSGGFRAIRPEGPPSFPVCVYLLMWNITTHQQEIDTCAAVNKEGTIFDVEWKLGLHRSGVCLGRLACPVSREDLISWGEDPDQPGRNDGDRVFRKPDLRVADLQEYFIDNQLFRIVWL</sequence>
<reference evidence="1 2" key="1">
    <citation type="journal article" date="2014" name="Nat. Commun.">
        <title>Klebsormidium flaccidum genome reveals primary factors for plant terrestrial adaptation.</title>
        <authorList>
            <person name="Hori K."/>
            <person name="Maruyama F."/>
            <person name="Fujisawa T."/>
            <person name="Togashi T."/>
            <person name="Yamamoto N."/>
            <person name="Seo M."/>
            <person name="Sato S."/>
            <person name="Yamada T."/>
            <person name="Mori H."/>
            <person name="Tajima N."/>
            <person name="Moriyama T."/>
            <person name="Ikeuchi M."/>
            <person name="Watanabe M."/>
            <person name="Wada H."/>
            <person name="Kobayashi K."/>
            <person name="Saito M."/>
            <person name="Masuda T."/>
            <person name="Sasaki-Sekimoto Y."/>
            <person name="Mashiguchi K."/>
            <person name="Awai K."/>
            <person name="Shimojima M."/>
            <person name="Masuda S."/>
            <person name="Iwai M."/>
            <person name="Nobusawa T."/>
            <person name="Narise T."/>
            <person name="Kondo S."/>
            <person name="Saito H."/>
            <person name="Sato R."/>
            <person name="Murakawa M."/>
            <person name="Ihara Y."/>
            <person name="Oshima-Yamada Y."/>
            <person name="Ohtaka K."/>
            <person name="Satoh M."/>
            <person name="Sonobe K."/>
            <person name="Ishii M."/>
            <person name="Ohtani R."/>
            <person name="Kanamori-Sato M."/>
            <person name="Honoki R."/>
            <person name="Miyazaki D."/>
            <person name="Mochizuki H."/>
            <person name="Umetsu J."/>
            <person name="Higashi K."/>
            <person name="Shibata D."/>
            <person name="Kamiya Y."/>
            <person name="Sato N."/>
            <person name="Nakamura Y."/>
            <person name="Tabata S."/>
            <person name="Ida S."/>
            <person name="Kurokawa K."/>
            <person name="Ohta H."/>
        </authorList>
    </citation>
    <scope>NUCLEOTIDE SEQUENCE [LARGE SCALE GENOMIC DNA]</scope>
    <source>
        <strain evidence="1 2">NIES-2285</strain>
    </source>
</reference>
<evidence type="ECO:0000313" key="2">
    <source>
        <dbReference type="Proteomes" id="UP000054558"/>
    </source>
</evidence>
<dbReference type="OrthoDB" id="6144328at2759"/>
<proteinExistence type="predicted"/>
<name>A0A1Y1I9Q7_KLENI</name>